<evidence type="ECO:0000256" key="1">
    <source>
        <dbReference type="SAM" id="MobiDB-lite"/>
    </source>
</evidence>
<evidence type="ECO:0000313" key="3">
    <source>
        <dbReference type="EMBL" id="KAL3770697.1"/>
    </source>
</evidence>
<dbReference type="Proteomes" id="UP001530400">
    <property type="component" value="Unassembled WGS sequence"/>
</dbReference>
<comment type="caution">
    <text evidence="3">The sequence shown here is derived from an EMBL/GenBank/DDBJ whole genome shotgun (WGS) entry which is preliminary data.</text>
</comment>
<feature type="compositionally biased region" description="Polar residues" evidence="1">
    <location>
        <begin position="39"/>
        <end position="48"/>
    </location>
</feature>
<feature type="domain" description="UBA" evidence="2">
    <location>
        <begin position="1924"/>
        <end position="1970"/>
    </location>
</feature>
<name>A0ABD3N3W1_9STRA</name>
<evidence type="ECO:0000313" key="4">
    <source>
        <dbReference type="Proteomes" id="UP001530400"/>
    </source>
</evidence>
<gene>
    <name evidence="3" type="ORF">ACHAWO_010362</name>
</gene>
<organism evidence="3 4">
    <name type="scientific">Cyclotella atomus</name>
    <dbReference type="NCBI Taxonomy" id="382360"/>
    <lineage>
        <taxon>Eukaryota</taxon>
        <taxon>Sar</taxon>
        <taxon>Stramenopiles</taxon>
        <taxon>Ochrophyta</taxon>
        <taxon>Bacillariophyta</taxon>
        <taxon>Coscinodiscophyceae</taxon>
        <taxon>Thalassiosirophycidae</taxon>
        <taxon>Stephanodiscales</taxon>
        <taxon>Stephanodiscaceae</taxon>
        <taxon>Cyclotella</taxon>
    </lineage>
</organism>
<proteinExistence type="predicted"/>
<feature type="region of interest" description="Disordered" evidence="1">
    <location>
        <begin position="2002"/>
        <end position="2144"/>
    </location>
</feature>
<feature type="compositionally biased region" description="Polar residues" evidence="1">
    <location>
        <begin position="2045"/>
        <end position="2055"/>
    </location>
</feature>
<dbReference type="EMBL" id="JALLPJ020001303">
    <property type="protein sequence ID" value="KAL3770697.1"/>
    <property type="molecule type" value="Genomic_DNA"/>
</dbReference>
<feature type="compositionally biased region" description="Polar residues" evidence="1">
    <location>
        <begin position="2114"/>
        <end position="2136"/>
    </location>
</feature>
<dbReference type="InterPro" id="IPR015940">
    <property type="entry name" value="UBA"/>
</dbReference>
<sequence>MASPEDDARVAYALIDKSWGLPLSNDGKSSPYSLHPPSDSDQSAVNGVSPVSLTSMDQWYEYFAVRTPSNGYLARVEEMGNDRVRQQQAKKESKSGGGWFSRLFGRSDDKKSCLDEKNEADEAECESDDNIPQQLKLDVNAINHEARAFHRFHLASEQRALVSSNSSGEKEGHCVIIPVRMSIGWDDIESMSGDNKQTHLCIVGYGQIAEFPSLPETSFASLAQQVDTDNTQTKQNIDAAKISLTSDHNELLSFVTKLDKDQPLPLYDLRHCRAASIGSDCIIILWGLGGDGSIVFYRRIEPQKSPRDKRVGFENVPTVGWVAVAYATPSDSVIEAGLHNMTPDPCFSGGYEHRQQEHNISRLYELGSLRGSDLVPMVFNISNAPTAMLAISRLGGFMELLPLPSWIWLDKMNVPPRKLVDLSAASTTTAFSTSIHHTDILSVDAYRTRVGTGMQRNEIHGGPLAEFVLVASGQPSITSQDGQEFLDETAFSGAVLSFWSIAVIQSNDQRGAGFDLGVTCIQRCDINNLGADSSVFITGSTVEHWSELDLKDAQSEDRTKRQYISRSLSIISTHVPITSLRFAPSISPESNMNHGVLLAALDCNGGVTVLDCSQCIYSIEDLDMHDSANGTDALKNHTQIILLSGREVSLVMQSNASLCRASQIEWWRSPSLFAAANNGQYHDQSLVDPGSLGTFYLATNTAVQPMQNNSDPYNAVRLQKWVLTSNHCSDLSDPIEVFCIPSSRQNTATILLPMKYQTIHGTLSLLEMTFASHQLSVCGIRKFTDPTEIITVLLHQSDPTRALDVARSFGGAEHFGIAIMNKCQIQLWEEQRNVEALKLVSDHEYVVREALGLEKSLKADTTGDIMTMGHLTEIYREALWRLDELRSGSHSANPEWLSSSAARLRKYLRLVGTFKLLIQHLADNGMLDGTFETNSLVTRFLHGFCLFNLFDVASSAASRGDINTLTIILARHPASTHIRMNLLELIPLDIDVSFYEHLLPCSADDYHKDGLFLPKSQVGLPKQFLNPLEMFLFLSGGNGPDLSVAINEADEDFVIKHFRDDSESFSAHVAYLPPSKEGVAFWYLKTCLGIHGNTKDVEQVKRFCELALVRLGFVSFAEDGTYEISTVDDLSACGGSSSVGKLVYLYYAADLLNRTTVDKLKASIVGPPASAYDWAETELFPSIKQFCSMSTPDALSFLLDNAGPSSNTGFFENCIAHFFFGGKCLAPGGNDGLIKSDAKSGGLQYDAILELCLDKLKQTKSRKRKSADARSSNDIFRLQQSLSVCAMFASFASNKWDEDDLVSFACQIFNCTMKVVGEDWSIVVHGVIDHLWSIFETIPSTSLSNPQTKLVVLTLQLRLVMIQLCSKWGRHRLISHSVRTFVCSETASHSQEESATIAAACSDLLATVARGFCEYAVGQYGHRRDLLLDFISDISEVDKQYFSSHAEKTGSIGAVVLPLLLKQELFIMLRELLRVRPGWFCRDHTRGVLLSYIRANEMQSKSASVKCLEALGALFPELVIEVERQHRFHDAKMFAKNEMSMGSEMLAILFSEQHSRSPISFTKSLLSHYPESLVIGCEFWSDQMGAERACADAASYFISQIDATFHQTAFDEGSHVLPPMPGALVMQLSNIIGQLDSLEALRVKQFMVVGVLELGLIPAAIAICFSMLCDAAFARQKSNGATAPGAKWTNEHEDVVQHCVVASVSRAPSNITQIEKDLCAQSLRLFGAHGSPLQHALLELFSSLEYEEIGNRETAVDSLVGNDSDVSPRQQSEFLVFKAAELVARQAKDFVEHSIQSRTTATPNPFYELSLVFNELSKESGTDIRSLRSSLRAASSADGVNQELSDLSQVFLNWSVDCAFKLTDHSALSAAKIRMIVELGASCLAALTNAKTAALVIDMGIEEFKAALATSKSTNCAPSSVKPDPALAQRLHERGYGWNAARRACIMVNNRGYSEALRWAVAHFQDEDFDSPMFLLNNDHSASLSQDLISLVGGLLQSIKAHHDKSSKNTSMKQVSMKTSIAKMSRAAQARPASDGSQSERKTLLVSNQSTSQAPLLQPTIPIPSLSDKSQNESVPKDSSNQAPPPLNPSVPALAPDSAVEKVSAPPANKSVPPVQTSMSPSQLNPFLRTPTNDSNAGHVPNSGDSMSMSSFDGSLGSRASIKRQVNIGKVIGTKNLSAEDRKRLASEGRRLLEAARRKNKSVVAPPTSIVTKPIPRP</sequence>
<keyword evidence="4" id="KW-1185">Reference proteome</keyword>
<protein>
    <recommendedName>
        <fullName evidence="2">UBA domain-containing protein</fullName>
    </recommendedName>
</protein>
<dbReference type="InterPro" id="IPR009060">
    <property type="entry name" value="UBA-like_sf"/>
</dbReference>
<feature type="compositionally biased region" description="Polar residues" evidence="1">
    <location>
        <begin position="2067"/>
        <end position="2082"/>
    </location>
</feature>
<dbReference type="Pfam" id="PF22562">
    <property type="entry name" value="UBA_7"/>
    <property type="match status" value="1"/>
</dbReference>
<evidence type="ECO:0000259" key="2">
    <source>
        <dbReference type="Pfam" id="PF22562"/>
    </source>
</evidence>
<feature type="compositionally biased region" description="Polar residues" evidence="1">
    <location>
        <begin position="2008"/>
        <end position="2019"/>
    </location>
</feature>
<feature type="region of interest" description="Disordered" evidence="1">
    <location>
        <begin position="20"/>
        <end position="48"/>
    </location>
</feature>
<accession>A0ABD3N3W1</accession>
<feature type="region of interest" description="Disordered" evidence="1">
    <location>
        <begin position="2196"/>
        <end position="2218"/>
    </location>
</feature>
<reference evidence="3 4" key="1">
    <citation type="submission" date="2024-10" db="EMBL/GenBank/DDBJ databases">
        <title>Updated reference genomes for cyclostephanoid diatoms.</title>
        <authorList>
            <person name="Roberts W.R."/>
            <person name="Alverson A.J."/>
        </authorList>
    </citation>
    <scope>NUCLEOTIDE SEQUENCE [LARGE SCALE GENOMIC DNA]</scope>
    <source>
        <strain evidence="3 4">AJA010-31</strain>
    </source>
</reference>
<dbReference type="SUPFAM" id="SSF46934">
    <property type="entry name" value="UBA-like"/>
    <property type="match status" value="1"/>
</dbReference>